<dbReference type="Gene3D" id="2.40.50.100">
    <property type="match status" value="1"/>
</dbReference>
<evidence type="ECO:0000256" key="7">
    <source>
        <dbReference type="ARBA" id="ARBA00022840"/>
    </source>
</evidence>
<evidence type="ECO:0000313" key="11">
    <source>
        <dbReference type="EMBL" id="OBZ92301.1"/>
    </source>
</evidence>
<dbReference type="RefSeq" id="WP_068958799.1">
    <property type="nucleotide sequence ID" value="NZ_LGLV01000021.1"/>
</dbReference>
<keyword evidence="5" id="KW-0997">Cell inner membrane</keyword>
<dbReference type="GO" id="GO:0055052">
    <property type="term" value="C:ATP-binding cassette (ABC) transporter complex, substrate-binding subunit-containing"/>
    <property type="evidence" value="ECO:0007669"/>
    <property type="project" value="TreeGrafter"/>
</dbReference>
<dbReference type="PATRIC" id="fig|1612624.7.peg.3301"/>
<keyword evidence="8" id="KW-1278">Translocase</keyword>
<keyword evidence="6" id="KW-0547">Nucleotide-binding</keyword>
<evidence type="ECO:0000256" key="8">
    <source>
        <dbReference type="ARBA" id="ARBA00022967"/>
    </source>
</evidence>
<dbReference type="GO" id="GO:0005524">
    <property type="term" value="F:ATP binding"/>
    <property type="evidence" value="ECO:0007669"/>
    <property type="project" value="UniProtKB-KW"/>
</dbReference>
<dbReference type="GO" id="GO:0016887">
    <property type="term" value="F:ATP hydrolysis activity"/>
    <property type="evidence" value="ECO:0007669"/>
    <property type="project" value="InterPro"/>
</dbReference>
<dbReference type="PANTHER" id="PTHR43875">
    <property type="entry name" value="MALTODEXTRIN IMPORT ATP-BINDING PROTEIN MSMX"/>
    <property type="match status" value="1"/>
</dbReference>
<protein>
    <submittedName>
        <fullName evidence="11">ABC transporter ATP-binding protein</fullName>
    </submittedName>
</protein>
<evidence type="ECO:0000256" key="3">
    <source>
        <dbReference type="ARBA" id="ARBA00022448"/>
    </source>
</evidence>
<comment type="similarity">
    <text evidence="2">Belongs to the ABC transporter superfamily.</text>
</comment>
<dbReference type="OrthoDB" id="9767663at2"/>
<organism evidence="11 12">
    <name type="scientific">Pararhizobium polonicum</name>
    <dbReference type="NCBI Taxonomy" id="1612624"/>
    <lineage>
        <taxon>Bacteria</taxon>
        <taxon>Pseudomonadati</taxon>
        <taxon>Pseudomonadota</taxon>
        <taxon>Alphaproteobacteria</taxon>
        <taxon>Hyphomicrobiales</taxon>
        <taxon>Rhizobiaceae</taxon>
        <taxon>Rhizobium/Agrobacterium group</taxon>
        <taxon>Pararhizobium</taxon>
    </lineage>
</organism>
<dbReference type="SUPFAM" id="SSF50331">
    <property type="entry name" value="MOP-like"/>
    <property type="match status" value="1"/>
</dbReference>
<gene>
    <name evidence="11" type="ORF">ADU59_27805</name>
</gene>
<evidence type="ECO:0000256" key="5">
    <source>
        <dbReference type="ARBA" id="ARBA00022519"/>
    </source>
</evidence>
<keyword evidence="3" id="KW-0813">Transport</keyword>
<name>A0A1C7NTH8_9HYPH</name>
<dbReference type="FunFam" id="3.40.50.300:FF:000042">
    <property type="entry name" value="Maltose/maltodextrin ABC transporter, ATP-binding protein"/>
    <property type="match status" value="1"/>
</dbReference>
<dbReference type="AlphaFoldDB" id="A0A1C7NTH8"/>
<dbReference type="Proteomes" id="UP000093111">
    <property type="component" value="Unassembled WGS sequence"/>
</dbReference>
<evidence type="ECO:0000256" key="4">
    <source>
        <dbReference type="ARBA" id="ARBA00022475"/>
    </source>
</evidence>
<evidence type="ECO:0000256" key="2">
    <source>
        <dbReference type="ARBA" id="ARBA00005417"/>
    </source>
</evidence>
<dbReference type="InterPro" id="IPR008995">
    <property type="entry name" value="Mo/tungstate-bd_C_term_dom"/>
</dbReference>
<dbReference type="InterPro" id="IPR003439">
    <property type="entry name" value="ABC_transporter-like_ATP-bd"/>
</dbReference>
<proteinExistence type="inferred from homology"/>
<keyword evidence="4" id="KW-1003">Cell membrane</keyword>
<dbReference type="InterPro" id="IPR003593">
    <property type="entry name" value="AAA+_ATPase"/>
</dbReference>
<keyword evidence="12" id="KW-1185">Reference proteome</keyword>
<evidence type="ECO:0000256" key="9">
    <source>
        <dbReference type="ARBA" id="ARBA00023136"/>
    </source>
</evidence>
<reference evidence="11 12" key="1">
    <citation type="journal article" date="2016" name="Syst. Appl. Microbiol.">
        <title>Pararhizobium polonicum sp. nov. isolated from tumors on stone fruit rootstocks.</title>
        <authorList>
            <person name="Pulawska J."/>
            <person name="Kuzmanovic N."/>
            <person name="Willems A."/>
            <person name="Pothier J.F."/>
        </authorList>
    </citation>
    <scope>NUCLEOTIDE SEQUENCE [LARGE SCALE GENOMIC DNA]</scope>
    <source>
        <strain evidence="11 12">F5.1</strain>
    </source>
</reference>
<comment type="caution">
    <text evidence="11">The sequence shown here is derived from an EMBL/GenBank/DDBJ whole genome shotgun (WGS) entry which is preliminary data.</text>
</comment>
<sequence length="372" mass="39250">MTTLQLKNIVKRYKTNTVLDNLSLDVADGETLVLFGPSGAGKTVLLRLVAGVIDPEEGQILIGGEDVADIDAEHRGIGMAFQNFALFPHMSAFDNIASPLTATKATKDAISAGVLKVAKLLKIDHVLTHHPKALSNGQKQRTALARALAGSPPLLLLDDPLRNVDAKLRFEMRLELPRLLAAQGATVVYVTQDYKEAMALGDRIAVMSQGRIRQIGTPEDIYNAPADIEIARLFGDPTINLLDVTPQSGPDGAYVELSNVKVTLPGMPASVLGKACVIGLRPEAIVFTEAAAPGAIPVTVEAETPLNEKTVTLVLTARGREILVSRPAGTPGPISGPAHIAVSGQTAFLFDKESGGLIRSAATPMTRNGEAA</sequence>
<evidence type="ECO:0000256" key="1">
    <source>
        <dbReference type="ARBA" id="ARBA00004417"/>
    </source>
</evidence>
<dbReference type="PANTHER" id="PTHR43875:SF15">
    <property type="entry name" value="TREHALOSE IMPORT ATP-BINDING PROTEIN SUGC"/>
    <property type="match status" value="1"/>
</dbReference>
<dbReference type="InterPro" id="IPR047641">
    <property type="entry name" value="ABC_transpr_MalK/UgpC-like"/>
</dbReference>
<dbReference type="STRING" id="1612624.ADU59_27805"/>
<evidence type="ECO:0000313" key="12">
    <source>
        <dbReference type="Proteomes" id="UP000093111"/>
    </source>
</evidence>
<dbReference type="EMBL" id="LGLV01000021">
    <property type="protein sequence ID" value="OBZ92301.1"/>
    <property type="molecule type" value="Genomic_DNA"/>
</dbReference>
<dbReference type="SMART" id="SM00382">
    <property type="entry name" value="AAA"/>
    <property type="match status" value="1"/>
</dbReference>
<keyword evidence="9" id="KW-0472">Membrane</keyword>
<dbReference type="Pfam" id="PF00005">
    <property type="entry name" value="ABC_tran"/>
    <property type="match status" value="1"/>
</dbReference>
<dbReference type="Gene3D" id="3.40.50.300">
    <property type="entry name" value="P-loop containing nucleotide triphosphate hydrolases"/>
    <property type="match status" value="1"/>
</dbReference>
<accession>A0A1C7NTH8</accession>
<feature type="domain" description="ABC transporter" evidence="10">
    <location>
        <begin position="4"/>
        <end position="234"/>
    </location>
</feature>
<dbReference type="PROSITE" id="PS50893">
    <property type="entry name" value="ABC_TRANSPORTER_2"/>
    <property type="match status" value="1"/>
</dbReference>
<evidence type="ECO:0000259" key="10">
    <source>
        <dbReference type="PROSITE" id="PS50893"/>
    </source>
</evidence>
<keyword evidence="7 11" id="KW-0067">ATP-binding</keyword>
<dbReference type="InterPro" id="IPR027417">
    <property type="entry name" value="P-loop_NTPase"/>
</dbReference>
<dbReference type="SUPFAM" id="SSF52540">
    <property type="entry name" value="P-loop containing nucleoside triphosphate hydrolases"/>
    <property type="match status" value="1"/>
</dbReference>
<comment type="subcellular location">
    <subcellularLocation>
        <location evidence="1">Cell inner membrane</location>
        <topology evidence="1">Peripheral membrane protein</topology>
    </subcellularLocation>
</comment>
<evidence type="ECO:0000256" key="6">
    <source>
        <dbReference type="ARBA" id="ARBA00022741"/>
    </source>
</evidence>
<dbReference type="GO" id="GO:0140359">
    <property type="term" value="F:ABC-type transporter activity"/>
    <property type="evidence" value="ECO:0007669"/>
    <property type="project" value="UniProtKB-ARBA"/>
</dbReference>